<proteinExistence type="predicted"/>
<reference evidence="1" key="2">
    <citation type="submission" date="2021-12" db="EMBL/GenBank/DDBJ databases">
        <title>Resequencing data analysis of finger millet.</title>
        <authorList>
            <person name="Hatakeyama M."/>
            <person name="Aluri S."/>
            <person name="Balachadran M.T."/>
            <person name="Sivarajan S.R."/>
            <person name="Poveda L."/>
            <person name="Shimizu-Inatsugi R."/>
            <person name="Schlapbach R."/>
            <person name="Sreeman S.M."/>
            <person name="Shimizu K.K."/>
        </authorList>
    </citation>
    <scope>NUCLEOTIDE SEQUENCE</scope>
</reference>
<protein>
    <recommendedName>
        <fullName evidence="3">C2H2-type domain-containing protein</fullName>
    </recommendedName>
</protein>
<dbReference type="PANTHER" id="PTHR31197:SF23">
    <property type="entry name" value="OS04G0448100 PROTEIN"/>
    <property type="match status" value="1"/>
</dbReference>
<keyword evidence="2" id="KW-1185">Reference proteome</keyword>
<name>A0AAV5CX53_ELECO</name>
<evidence type="ECO:0000313" key="1">
    <source>
        <dbReference type="EMBL" id="GJN02786.1"/>
    </source>
</evidence>
<dbReference type="Proteomes" id="UP001054889">
    <property type="component" value="Unassembled WGS sequence"/>
</dbReference>
<accession>A0AAV5CX53</accession>
<gene>
    <name evidence="1" type="primary">ga20172</name>
    <name evidence="1" type="ORF">PR202_ga20172</name>
</gene>
<reference evidence="1" key="1">
    <citation type="journal article" date="2018" name="DNA Res.">
        <title>Multiple hybrid de novo genome assembly of finger millet, an orphan allotetraploid crop.</title>
        <authorList>
            <person name="Hatakeyama M."/>
            <person name="Aluri S."/>
            <person name="Balachadran M.T."/>
            <person name="Sivarajan S.R."/>
            <person name="Patrignani A."/>
            <person name="Gruter S."/>
            <person name="Poveda L."/>
            <person name="Shimizu-Inatsugi R."/>
            <person name="Baeten J."/>
            <person name="Francoijs K.J."/>
            <person name="Nataraja K.N."/>
            <person name="Reddy Y.A.N."/>
            <person name="Phadnis S."/>
            <person name="Ravikumar R.L."/>
            <person name="Schlapbach R."/>
            <person name="Sreeman S.M."/>
            <person name="Shimizu K.K."/>
        </authorList>
    </citation>
    <scope>NUCLEOTIDE SEQUENCE</scope>
</reference>
<dbReference type="AlphaFoldDB" id="A0AAV5CX53"/>
<dbReference type="InterPro" id="IPR012866">
    <property type="entry name" value="DUF1644"/>
</dbReference>
<evidence type="ECO:0008006" key="3">
    <source>
        <dbReference type="Google" id="ProtNLM"/>
    </source>
</evidence>
<evidence type="ECO:0000313" key="2">
    <source>
        <dbReference type="Proteomes" id="UP001054889"/>
    </source>
</evidence>
<dbReference type="PANTHER" id="PTHR31197">
    <property type="entry name" value="OS01G0612600 PROTEIN"/>
    <property type="match status" value="1"/>
</dbReference>
<comment type="caution">
    <text evidence="1">The sequence shown here is derived from an EMBL/GenBank/DDBJ whole genome shotgun (WGS) entry which is preliminary data.</text>
</comment>
<dbReference type="Pfam" id="PF07800">
    <property type="entry name" value="DUF1644"/>
    <property type="match status" value="1"/>
</dbReference>
<organism evidence="1 2">
    <name type="scientific">Eleusine coracana subsp. coracana</name>
    <dbReference type="NCBI Taxonomy" id="191504"/>
    <lineage>
        <taxon>Eukaryota</taxon>
        <taxon>Viridiplantae</taxon>
        <taxon>Streptophyta</taxon>
        <taxon>Embryophyta</taxon>
        <taxon>Tracheophyta</taxon>
        <taxon>Spermatophyta</taxon>
        <taxon>Magnoliopsida</taxon>
        <taxon>Liliopsida</taxon>
        <taxon>Poales</taxon>
        <taxon>Poaceae</taxon>
        <taxon>PACMAD clade</taxon>
        <taxon>Chloridoideae</taxon>
        <taxon>Cynodonteae</taxon>
        <taxon>Eleusininae</taxon>
        <taxon>Eleusine</taxon>
    </lineage>
</organism>
<dbReference type="EMBL" id="BQKI01000009">
    <property type="protein sequence ID" value="GJN02786.1"/>
    <property type="molecule type" value="Genomic_DNA"/>
</dbReference>
<sequence>MVTPAKKKAKAMVLTCPICRGEVKGWTVVEPARQFLDRKRRTCMHEDCSFVGTYRKLRKHVKSQHRSSKPREVDPAHIAEWKEFECEKERQDAISIVSALHPGAVIDGDYIVDPYTSSSDYYSDGDSYYDDDSESSVGSYGSGSYQIDCFP</sequence>